<keyword evidence="1" id="KW-0472">Membrane</keyword>
<dbReference type="RefSeq" id="WP_007624053.1">
    <property type="nucleotide sequence ID" value="NZ_BAEO01000062.1"/>
</dbReference>
<protein>
    <submittedName>
        <fullName evidence="2">Uncharacterized protein</fullName>
    </submittedName>
</protein>
<organism evidence="2 3">
    <name type="scientific">Paraglaciecola arctica BSs20135</name>
    <dbReference type="NCBI Taxonomy" id="493475"/>
    <lineage>
        <taxon>Bacteria</taxon>
        <taxon>Pseudomonadati</taxon>
        <taxon>Pseudomonadota</taxon>
        <taxon>Gammaproteobacteria</taxon>
        <taxon>Alteromonadales</taxon>
        <taxon>Alteromonadaceae</taxon>
        <taxon>Paraglaciecola</taxon>
    </lineage>
</organism>
<dbReference type="EMBL" id="BAEO01000062">
    <property type="protein sequence ID" value="GAC21292.1"/>
    <property type="molecule type" value="Genomic_DNA"/>
</dbReference>
<comment type="caution">
    <text evidence="2">The sequence shown here is derived from an EMBL/GenBank/DDBJ whole genome shotgun (WGS) entry which is preliminary data.</text>
</comment>
<keyword evidence="1" id="KW-0812">Transmembrane</keyword>
<accession>K6YT23</accession>
<reference evidence="2 3" key="1">
    <citation type="journal article" date="2017" name="Antonie Van Leeuwenhoek">
        <title>Rhizobium rhizosphaerae sp. nov., a novel species isolated from rice rhizosphere.</title>
        <authorList>
            <person name="Zhao J.J."/>
            <person name="Zhang J."/>
            <person name="Zhang R.J."/>
            <person name="Zhang C.W."/>
            <person name="Yin H.Q."/>
            <person name="Zhang X.X."/>
        </authorList>
    </citation>
    <scope>NUCLEOTIDE SEQUENCE [LARGE SCALE GENOMIC DNA]</scope>
    <source>
        <strain evidence="2 3">BSs20135</strain>
    </source>
</reference>
<keyword evidence="1" id="KW-1133">Transmembrane helix</keyword>
<evidence type="ECO:0000256" key="1">
    <source>
        <dbReference type="SAM" id="Phobius"/>
    </source>
</evidence>
<proteinExistence type="predicted"/>
<sequence>MRLLNIRRWYKAIAIVALVLVVWGQLAVVLIKIEHGSFLCSESDPIQIEWPNCAAKLFIINQSCFPDGPESGSVFYKNNELPLMELVVYEPNNYWFSKEHVTRTGLNILIRGKESDLNIKLPVGCE</sequence>
<name>K6YT23_9ALTE</name>
<dbReference type="Proteomes" id="UP000006327">
    <property type="component" value="Unassembled WGS sequence"/>
</dbReference>
<keyword evidence="3" id="KW-1185">Reference proteome</keyword>
<gene>
    <name evidence="2" type="ORF">GARC_4350</name>
</gene>
<dbReference type="AlphaFoldDB" id="K6YT23"/>
<evidence type="ECO:0000313" key="2">
    <source>
        <dbReference type="EMBL" id="GAC21292.1"/>
    </source>
</evidence>
<feature type="transmembrane region" description="Helical" evidence="1">
    <location>
        <begin position="12"/>
        <end position="31"/>
    </location>
</feature>
<evidence type="ECO:0000313" key="3">
    <source>
        <dbReference type="Proteomes" id="UP000006327"/>
    </source>
</evidence>